<keyword evidence="2" id="KW-0805">Transcription regulation</keyword>
<feature type="domain" description="HTH lysR-type" evidence="5">
    <location>
        <begin position="13"/>
        <end position="62"/>
    </location>
</feature>
<dbReference type="Pfam" id="PF00126">
    <property type="entry name" value="HTH_1"/>
    <property type="match status" value="1"/>
</dbReference>
<dbReference type="Proteomes" id="UP001339883">
    <property type="component" value="Unassembled WGS sequence"/>
</dbReference>
<dbReference type="EMBL" id="VTDN01000002">
    <property type="protein sequence ID" value="MEB5476033.1"/>
    <property type="molecule type" value="Genomic_DNA"/>
</dbReference>
<dbReference type="InterPro" id="IPR036388">
    <property type="entry name" value="WH-like_DNA-bd_sf"/>
</dbReference>
<evidence type="ECO:0000313" key="7">
    <source>
        <dbReference type="Proteomes" id="UP001339883"/>
    </source>
</evidence>
<dbReference type="InterPro" id="IPR005119">
    <property type="entry name" value="LysR_subst-bd"/>
</dbReference>
<dbReference type="CDD" id="cd08422">
    <property type="entry name" value="PBP2_CrgA_like"/>
    <property type="match status" value="1"/>
</dbReference>
<keyword evidence="7" id="KW-1185">Reference proteome</keyword>
<dbReference type="SUPFAM" id="SSF46785">
    <property type="entry name" value="Winged helix' DNA-binding domain"/>
    <property type="match status" value="1"/>
</dbReference>
<dbReference type="Gene3D" id="3.40.190.290">
    <property type="match status" value="1"/>
</dbReference>
<evidence type="ECO:0000256" key="4">
    <source>
        <dbReference type="ARBA" id="ARBA00023163"/>
    </source>
</evidence>
<evidence type="ECO:0000256" key="1">
    <source>
        <dbReference type="ARBA" id="ARBA00009437"/>
    </source>
</evidence>
<keyword evidence="3" id="KW-0238">DNA-binding</keyword>
<comment type="similarity">
    <text evidence="1">Belongs to the LysR transcriptional regulatory family.</text>
</comment>
<accession>A0ABU6DRJ5</accession>
<evidence type="ECO:0000256" key="3">
    <source>
        <dbReference type="ARBA" id="ARBA00023125"/>
    </source>
</evidence>
<dbReference type="PANTHER" id="PTHR30537">
    <property type="entry name" value="HTH-TYPE TRANSCRIPTIONAL REGULATOR"/>
    <property type="match status" value="1"/>
</dbReference>
<protein>
    <submittedName>
        <fullName evidence="6">LysR family transcriptional regulator</fullName>
    </submittedName>
</protein>
<evidence type="ECO:0000313" key="6">
    <source>
        <dbReference type="EMBL" id="MEB5476033.1"/>
    </source>
</evidence>
<comment type="caution">
    <text evidence="6">The sequence shown here is derived from an EMBL/GenBank/DDBJ whole genome shotgun (WGS) entry which is preliminary data.</text>
</comment>
<reference evidence="6 7" key="1">
    <citation type="submission" date="2019-08" db="EMBL/GenBank/DDBJ databases">
        <title>Five species of Acinetobacter isolated from floral nectar and animal pollinators.</title>
        <authorList>
            <person name="Hendry T.A."/>
        </authorList>
    </citation>
    <scope>NUCLEOTIDE SEQUENCE [LARGE SCALE GENOMIC DNA]</scope>
    <source>
        <strain evidence="6 7">MD18.27</strain>
    </source>
</reference>
<dbReference type="InterPro" id="IPR058163">
    <property type="entry name" value="LysR-type_TF_proteobact-type"/>
</dbReference>
<organism evidence="6 7">
    <name type="scientific">Acinetobacter pollinis</name>
    <dbReference type="NCBI Taxonomy" id="2605270"/>
    <lineage>
        <taxon>Bacteria</taxon>
        <taxon>Pseudomonadati</taxon>
        <taxon>Pseudomonadota</taxon>
        <taxon>Gammaproteobacteria</taxon>
        <taxon>Moraxellales</taxon>
        <taxon>Moraxellaceae</taxon>
        <taxon>Acinetobacter</taxon>
    </lineage>
</organism>
<keyword evidence="4" id="KW-0804">Transcription</keyword>
<dbReference type="Pfam" id="PF03466">
    <property type="entry name" value="LysR_substrate"/>
    <property type="match status" value="1"/>
</dbReference>
<dbReference type="InterPro" id="IPR036390">
    <property type="entry name" value="WH_DNA-bd_sf"/>
</dbReference>
<evidence type="ECO:0000256" key="2">
    <source>
        <dbReference type="ARBA" id="ARBA00023015"/>
    </source>
</evidence>
<dbReference type="SUPFAM" id="SSF53850">
    <property type="entry name" value="Periplasmic binding protein-like II"/>
    <property type="match status" value="1"/>
</dbReference>
<evidence type="ECO:0000259" key="5">
    <source>
        <dbReference type="PROSITE" id="PS50931"/>
    </source>
</evidence>
<dbReference type="PANTHER" id="PTHR30537:SF72">
    <property type="entry name" value="LYSR FAMILY TRANSCRIPTIONAL REGULATOR"/>
    <property type="match status" value="1"/>
</dbReference>
<dbReference type="RefSeq" id="WP_325774623.1">
    <property type="nucleotide sequence ID" value="NZ_VTDN01000002.1"/>
</dbReference>
<sequence length="320" mass="35709">MEVSQHVRAILSFVEVANLGGFAAAARKLEVSPAAVSKNVAGLERALGVRLINRTTRKMSLTEEGIVFLSQARVALNALNQAVELVAEKKTDISGHIRISTSTSFGKNHLLPIITDLLSIYPLLKVEVDFDDRIVDVVSEKYDIVIRGGRILDSSLISRPICQLGMVLVASPDYLSEYGVPKNYKELKNHRLITRRFLGGTISPWNFRSEDGSLITYEPDFSVLTLSEPEALVDTACSGIGIAQVGVHQAIKHLKAGRLNTVLMNEHEGGIYEMVLQYPHRSFIASRVRITIEYLLNRFKQDHILHIDLKTLNMYKFNEI</sequence>
<dbReference type="InterPro" id="IPR000847">
    <property type="entry name" value="LysR_HTH_N"/>
</dbReference>
<dbReference type="Gene3D" id="1.10.10.10">
    <property type="entry name" value="Winged helix-like DNA-binding domain superfamily/Winged helix DNA-binding domain"/>
    <property type="match status" value="1"/>
</dbReference>
<dbReference type="PROSITE" id="PS50931">
    <property type="entry name" value="HTH_LYSR"/>
    <property type="match status" value="1"/>
</dbReference>
<name>A0ABU6DRJ5_9GAMM</name>
<gene>
    <name evidence="6" type="ORF">I2F25_03010</name>
</gene>
<proteinExistence type="inferred from homology"/>